<reference evidence="1" key="1">
    <citation type="submission" date="2015-10" db="EMBL/GenBank/DDBJ databases">
        <authorList>
            <person name="Martinez-Garcia P.J."/>
            <person name="Crepeau M.W."/>
            <person name="Puiu D."/>
            <person name="Gonzalez-Ibeas D."/>
            <person name="Whalen J."/>
            <person name="Stevens K."/>
            <person name="Paul R."/>
            <person name="Butterfield T."/>
            <person name="Britton M."/>
            <person name="Reagan R."/>
            <person name="Chakraborty S."/>
            <person name="Walawage S.L."/>
            <person name="Vasquez-Gross H.A."/>
            <person name="Cardeno C."/>
            <person name="Famula R."/>
            <person name="Pratt K."/>
            <person name="Kuruganti S."/>
            <person name="Aradhya M.K."/>
            <person name="Leslie C.A."/>
            <person name="Dandekar A.M."/>
            <person name="Salzberg S.L."/>
            <person name="Wegrzyn J.L."/>
            <person name="Langley C.H."/>
            <person name="Neale D.B."/>
        </authorList>
    </citation>
    <scope>NUCLEOTIDE SEQUENCE</scope>
    <source>
        <tissue evidence="1">Leaves</tissue>
    </source>
</reference>
<dbReference type="Gramene" id="Jr07_27490_p2">
    <property type="protein sequence ID" value="cds.Jr07_27490_p2"/>
    <property type="gene ID" value="Jr07_27490"/>
</dbReference>
<gene>
    <name evidence="1" type="ORF">F2P56_016298</name>
</gene>
<comment type="caution">
    <text evidence="1">The sequence shown here is derived from an EMBL/GenBank/DDBJ whole genome shotgun (WGS) entry which is preliminary data.</text>
</comment>
<dbReference type="EMBL" id="LIHL02000007">
    <property type="protein sequence ID" value="KAF5466367.1"/>
    <property type="molecule type" value="Genomic_DNA"/>
</dbReference>
<accession>A0A833XGB7</accession>
<organism evidence="1 2">
    <name type="scientific">Juglans regia</name>
    <name type="common">English walnut</name>
    <dbReference type="NCBI Taxonomy" id="51240"/>
    <lineage>
        <taxon>Eukaryota</taxon>
        <taxon>Viridiplantae</taxon>
        <taxon>Streptophyta</taxon>
        <taxon>Embryophyta</taxon>
        <taxon>Tracheophyta</taxon>
        <taxon>Spermatophyta</taxon>
        <taxon>Magnoliopsida</taxon>
        <taxon>eudicotyledons</taxon>
        <taxon>Gunneridae</taxon>
        <taxon>Pentapetalae</taxon>
        <taxon>rosids</taxon>
        <taxon>fabids</taxon>
        <taxon>Fagales</taxon>
        <taxon>Juglandaceae</taxon>
        <taxon>Juglans</taxon>
    </lineage>
</organism>
<evidence type="ECO:0000313" key="2">
    <source>
        <dbReference type="Proteomes" id="UP000619265"/>
    </source>
</evidence>
<sequence length="131" mass="15714">RGERDTNERTEKEISLLSHSPIQSYLTLFLQNYRVRFCEPPQLAFLLEALNSNCRLFSINLYIQLCFFPFLTIPKSFICHMNLICFQKKLLFFDYSLIGIQRNYPVFRHLFWAKKTTGFLLEKTRSIFSWV</sequence>
<feature type="non-terminal residue" evidence="1">
    <location>
        <position position="1"/>
    </location>
</feature>
<reference evidence="1" key="2">
    <citation type="submission" date="2020-03" db="EMBL/GenBank/DDBJ databases">
        <title>Walnut 2.0.</title>
        <authorList>
            <person name="Marrano A."/>
            <person name="Britton M."/>
            <person name="Zimin A.V."/>
            <person name="Zaini P.A."/>
            <person name="Workman R."/>
            <person name="Puiu D."/>
            <person name="Bianco L."/>
            <person name="Allen B.J."/>
            <person name="Troggio M."/>
            <person name="Leslie C.A."/>
            <person name="Timp W."/>
            <person name="Dendekar A."/>
            <person name="Salzberg S.L."/>
            <person name="Neale D.B."/>
        </authorList>
    </citation>
    <scope>NUCLEOTIDE SEQUENCE</scope>
    <source>
        <tissue evidence="1">Leaves</tissue>
    </source>
</reference>
<dbReference type="Proteomes" id="UP000619265">
    <property type="component" value="Unassembled WGS sequence"/>
</dbReference>
<proteinExistence type="predicted"/>
<protein>
    <submittedName>
        <fullName evidence="1">Uncharacterized protein</fullName>
    </submittedName>
</protein>
<dbReference type="AlphaFoldDB" id="A0A833XGB7"/>
<evidence type="ECO:0000313" key="1">
    <source>
        <dbReference type="EMBL" id="KAF5466367.1"/>
    </source>
</evidence>
<name>A0A833XGB7_JUGRE</name>